<keyword evidence="2" id="KW-1185">Reference proteome</keyword>
<dbReference type="AlphaFoldDB" id="A0A7L4YSM6"/>
<dbReference type="InterPro" id="IPR034660">
    <property type="entry name" value="DinB/YfiT-like"/>
</dbReference>
<reference evidence="1 2" key="1">
    <citation type="journal article" date="2018" name="Int. J. Syst. Evol. Microbiol.">
        <title>Epidermidibacterium keratini gen. nov., sp. nov., a member of the family Sporichthyaceae, isolated from keratin epidermis.</title>
        <authorList>
            <person name="Lee D.G."/>
            <person name="Trujillo M.E."/>
            <person name="Kang S."/>
            <person name="Nam J.J."/>
            <person name="Kim Y.J."/>
        </authorList>
    </citation>
    <scope>NUCLEOTIDE SEQUENCE [LARGE SCALE GENOMIC DNA]</scope>
    <source>
        <strain evidence="1 2">EPI-7</strain>
    </source>
</reference>
<dbReference type="InterPro" id="IPR017517">
    <property type="entry name" value="Maleyloyr_isom"/>
</dbReference>
<dbReference type="OrthoDB" id="3268903at2"/>
<sequence length="212" mass="23940">MYVAQQERQELCALFDRVGPDAPTLSGNWTTRDLAAHLIVREGRPDTVPGMVVPVFSRYTQHVQDRVARRDWTDMVRTIRTGPPIYSPMRPSAVDKRVNALEFYVHHEDVRRAQPDWEQRPADPERYRVIEQFLMGPGKLLMRRSPVSVRFDPQTGKSFSVRDAGGDAGVVTVVGSADELALFAYGRDDQARVEFVGDDADITALRSTKRGL</sequence>
<dbReference type="Proteomes" id="UP000463857">
    <property type="component" value="Chromosome"/>
</dbReference>
<dbReference type="RefSeq" id="WP_159547028.1">
    <property type="nucleotide sequence ID" value="NZ_CP047156.1"/>
</dbReference>
<name>A0A7L4YSM6_9ACTN</name>
<dbReference type="NCBIfam" id="TIGR03083">
    <property type="entry name" value="maleylpyruvate isomerase family mycothiol-dependent enzyme"/>
    <property type="match status" value="1"/>
</dbReference>
<evidence type="ECO:0000313" key="2">
    <source>
        <dbReference type="Proteomes" id="UP000463857"/>
    </source>
</evidence>
<protein>
    <submittedName>
        <fullName evidence="1">TIGR03085 family protein</fullName>
    </submittedName>
</protein>
<proteinExistence type="predicted"/>
<dbReference type="InterPro" id="IPR017519">
    <property type="entry name" value="CHP03085"/>
</dbReference>
<gene>
    <name evidence="1" type="ORF">EK0264_17575</name>
</gene>
<evidence type="ECO:0000313" key="1">
    <source>
        <dbReference type="EMBL" id="QHC01904.1"/>
    </source>
</evidence>
<dbReference type="NCBIfam" id="TIGR03085">
    <property type="entry name" value="TIGR03085 family metal-binding protein"/>
    <property type="match status" value="1"/>
</dbReference>
<dbReference type="InParanoid" id="A0A7L4YSM6"/>
<dbReference type="EMBL" id="CP047156">
    <property type="protein sequence ID" value="QHC01904.1"/>
    <property type="molecule type" value="Genomic_DNA"/>
</dbReference>
<dbReference type="KEGG" id="eke:EK0264_17575"/>
<organism evidence="1 2">
    <name type="scientific">Epidermidibacterium keratini</name>
    <dbReference type="NCBI Taxonomy" id="1891644"/>
    <lineage>
        <taxon>Bacteria</taxon>
        <taxon>Bacillati</taxon>
        <taxon>Actinomycetota</taxon>
        <taxon>Actinomycetes</taxon>
        <taxon>Sporichthyales</taxon>
        <taxon>Sporichthyaceae</taxon>
        <taxon>Epidermidibacterium</taxon>
    </lineage>
</organism>
<accession>A0A7L4YSM6</accession>
<dbReference type="SUPFAM" id="SSF109854">
    <property type="entry name" value="DinB/YfiT-like putative metalloenzymes"/>
    <property type="match status" value="1"/>
</dbReference>